<dbReference type="Proteomes" id="UP001375240">
    <property type="component" value="Unassembled WGS sequence"/>
</dbReference>
<evidence type="ECO:0000313" key="10">
    <source>
        <dbReference type="Proteomes" id="UP001375240"/>
    </source>
</evidence>
<dbReference type="PANTHER" id="PTHR43014:SF2">
    <property type="entry name" value="MERCURIC REDUCTASE"/>
    <property type="match status" value="1"/>
</dbReference>
<dbReference type="InterPro" id="IPR016156">
    <property type="entry name" value="FAD/NAD-linked_Rdtase_dimer_sf"/>
</dbReference>
<keyword evidence="3 5" id="KW-0274">FAD</keyword>
<evidence type="ECO:0000256" key="6">
    <source>
        <dbReference type="PIRSR" id="PIRSR000350-4"/>
    </source>
</evidence>
<feature type="binding site" evidence="5">
    <location>
        <position position="338"/>
    </location>
    <ligand>
        <name>FAD</name>
        <dbReference type="ChEBI" id="CHEBI:57692"/>
    </ligand>
</feature>
<protein>
    <recommendedName>
        <fullName evidence="11">Mercuric reductase</fullName>
    </recommendedName>
</protein>
<dbReference type="SUPFAM" id="SSF51905">
    <property type="entry name" value="FAD/NAD(P)-binding domain"/>
    <property type="match status" value="1"/>
</dbReference>
<feature type="binding site" evidence="5">
    <location>
        <position position="297"/>
    </location>
    <ligand>
        <name>NAD(+)</name>
        <dbReference type="ChEBI" id="CHEBI:57540"/>
    </ligand>
</feature>
<dbReference type="SUPFAM" id="SSF55424">
    <property type="entry name" value="FAD/NAD-linked reductases, dimerisation (C-terminal) domain"/>
    <property type="match status" value="1"/>
</dbReference>
<dbReference type="InterPro" id="IPR001100">
    <property type="entry name" value="Pyr_nuc-diS_OxRdtase"/>
</dbReference>
<dbReference type="PANTHER" id="PTHR43014">
    <property type="entry name" value="MERCURIC REDUCTASE"/>
    <property type="match status" value="1"/>
</dbReference>
<comment type="caution">
    <text evidence="9">The sequence shown here is derived from an EMBL/GenBank/DDBJ whole genome shotgun (WGS) entry which is preliminary data.</text>
</comment>
<evidence type="ECO:0000259" key="8">
    <source>
        <dbReference type="Pfam" id="PF07992"/>
    </source>
</evidence>
<dbReference type="InterPro" id="IPR004099">
    <property type="entry name" value="Pyr_nucl-diS_OxRdtase_dimer"/>
</dbReference>
<evidence type="ECO:0000256" key="4">
    <source>
        <dbReference type="PIRSR" id="PIRSR000350-2"/>
    </source>
</evidence>
<evidence type="ECO:0008006" key="11">
    <source>
        <dbReference type="Google" id="ProtNLM"/>
    </source>
</evidence>
<organism evidence="9 10">
    <name type="scientific">Orbilia brochopaga</name>
    <dbReference type="NCBI Taxonomy" id="3140254"/>
    <lineage>
        <taxon>Eukaryota</taxon>
        <taxon>Fungi</taxon>
        <taxon>Dikarya</taxon>
        <taxon>Ascomycota</taxon>
        <taxon>Pezizomycotina</taxon>
        <taxon>Orbiliomycetes</taxon>
        <taxon>Orbiliales</taxon>
        <taxon>Orbiliaceae</taxon>
        <taxon>Orbilia</taxon>
    </lineage>
</organism>
<dbReference type="GO" id="GO:0050660">
    <property type="term" value="F:flavin adenine dinucleotide binding"/>
    <property type="evidence" value="ECO:0007669"/>
    <property type="project" value="TreeGrafter"/>
</dbReference>
<accession>A0AAV9UGJ5</accession>
<comment type="similarity">
    <text evidence="1">Belongs to the class-I pyridine nucleotide-disulfide oxidoreductase family.</text>
</comment>
<feature type="binding site" evidence="5">
    <location>
        <position position="62"/>
    </location>
    <ligand>
        <name>FAD</name>
        <dbReference type="ChEBI" id="CHEBI:57692"/>
    </ligand>
</feature>
<feature type="disulfide bond" description="Redox-active" evidence="6">
    <location>
        <begin position="53"/>
        <end position="58"/>
    </location>
</feature>
<keyword evidence="5" id="KW-0547">Nucleotide-binding</keyword>
<feature type="binding site" evidence="5">
    <location>
        <position position="133"/>
    </location>
    <ligand>
        <name>FAD</name>
        <dbReference type="ChEBI" id="CHEBI:57692"/>
    </ligand>
</feature>
<feature type="domain" description="Pyridine nucleotide-disulphide oxidoreductase dimerisation" evidence="7">
    <location>
        <begin position="375"/>
        <end position="484"/>
    </location>
</feature>
<reference evidence="9 10" key="1">
    <citation type="submission" date="2019-10" db="EMBL/GenBank/DDBJ databases">
        <authorList>
            <person name="Palmer J.M."/>
        </authorList>
    </citation>
    <scope>NUCLEOTIDE SEQUENCE [LARGE SCALE GENOMIC DNA]</scope>
    <source>
        <strain evidence="9 10">TWF696</strain>
    </source>
</reference>
<dbReference type="EMBL" id="JAVHNQ010000007">
    <property type="protein sequence ID" value="KAK6341543.1"/>
    <property type="molecule type" value="Genomic_DNA"/>
</dbReference>
<keyword evidence="2" id="KW-0285">Flavoprotein</keyword>
<dbReference type="InterPro" id="IPR036188">
    <property type="entry name" value="FAD/NAD-bd_sf"/>
</dbReference>
<feature type="domain" description="FAD/NAD(P)-binding" evidence="8">
    <location>
        <begin position="15"/>
        <end position="349"/>
    </location>
</feature>
<evidence type="ECO:0000256" key="3">
    <source>
        <dbReference type="ARBA" id="ARBA00022827"/>
    </source>
</evidence>
<evidence type="ECO:0000256" key="2">
    <source>
        <dbReference type="ARBA" id="ARBA00022630"/>
    </source>
</evidence>
<proteinExistence type="inferred from homology"/>
<dbReference type="GO" id="GO:0003955">
    <property type="term" value="F:NAD(P)H dehydrogenase (quinone) activity"/>
    <property type="evidence" value="ECO:0007669"/>
    <property type="project" value="TreeGrafter"/>
</dbReference>
<evidence type="ECO:0000259" key="7">
    <source>
        <dbReference type="Pfam" id="PF02852"/>
    </source>
</evidence>
<dbReference type="Gene3D" id="3.50.50.60">
    <property type="entry name" value="FAD/NAD(P)-binding domain"/>
    <property type="match status" value="2"/>
</dbReference>
<keyword evidence="10" id="KW-1185">Reference proteome</keyword>
<feature type="binding site" evidence="5">
    <location>
        <begin position="202"/>
        <end position="209"/>
    </location>
    <ligand>
        <name>NAD(+)</name>
        <dbReference type="ChEBI" id="CHEBI:57540"/>
    </ligand>
</feature>
<keyword evidence="5" id="KW-0520">NAD</keyword>
<dbReference type="InterPro" id="IPR023753">
    <property type="entry name" value="FAD/NAD-binding_dom"/>
</dbReference>
<comment type="cofactor">
    <cofactor evidence="5">
        <name>FAD</name>
        <dbReference type="ChEBI" id="CHEBI:57692"/>
    </cofactor>
    <text evidence="5">Binds 1 FAD per subunit.</text>
</comment>
<dbReference type="PRINTS" id="PR00368">
    <property type="entry name" value="FADPNR"/>
</dbReference>
<dbReference type="Gene3D" id="3.30.390.30">
    <property type="match status" value="1"/>
</dbReference>
<dbReference type="PRINTS" id="PR00411">
    <property type="entry name" value="PNDRDTASEI"/>
</dbReference>
<name>A0AAV9UGJ5_9PEZI</name>
<gene>
    <name evidence="9" type="ORF">TWF696_008615</name>
</gene>
<dbReference type="AlphaFoldDB" id="A0AAV9UGJ5"/>
<evidence type="ECO:0000256" key="5">
    <source>
        <dbReference type="PIRSR" id="PIRSR000350-3"/>
    </source>
</evidence>
<feature type="active site" description="Proton acceptor" evidence="4">
    <location>
        <position position="475"/>
    </location>
</feature>
<dbReference type="Pfam" id="PF02852">
    <property type="entry name" value="Pyr_redox_dim"/>
    <property type="match status" value="1"/>
</dbReference>
<evidence type="ECO:0000256" key="1">
    <source>
        <dbReference type="ARBA" id="ARBA00007532"/>
    </source>
</evidence>
<sequence>MPIRLPLKMSPRHFKSIIIGSGQAASPLAQALVAAHGKGSTLLIERVHVGGTCVNEGCTPTKTMVASGRVAYLAARGQDYGVASAITASTGGIRDNIDMTKIRQRKRDIVESFRTGGEGRLSRAGVEVKYGVGRFVSPKTVAVKKDGEEEEVFTADNVFINTGCRPAEPKLPGVESVDPARVLNSTSIMELGEVPKRLIVIGAGYVGLEFGHLFRRLGAEVTVVGRGNQVLQREDLDVAEEVAKILRDDGIVVDLGMTTVRLEAVNQDGMKLKLVYKPTAGGEEKTVLGSHILWSAGRIPNTDMLDAKAGGVEIDNHGFVKCDEYLNTTAEGVYALGDVKGGPAFTHISYDDYRILNNNVLKPSLPKLSTTDRMVPYTVYIDPQLGHVGLHEREARKLYPNRNIKVAKIPMSWVARALETDETRGLMKATVYGDTGEILGFTCLGIEGGEIMSMIQIAMMGKLKYEVLENATFAHPSLAESLNTLWGSLA</sequence>
<evidence type="ECO:0000313" key="9">
    <source>
        <dbReference type="EMBL" id="KAK6341543.1"/>
    </source>
</evidence>
<dbReference type="Pfam" id="PF07992">
    <property type="entry name" value="Pyr_redox_2"/>
    <property type="match status" value="1"/>
</dbReference>
<dbReference type="PIRSF" id="PIRSF000350">
    <property type="entry name" value="Mercury_reductase_MerA"/>
    <property type="match status" value="1"/>
</dbReference>